<dbReference type="EMBL" id="JAEHOD010000043">
    <property type="protein sequence ID" value="KAG2438433.1"/>
    <property type="molecule type" value="Genomic_DNA"/>
</dbReference>
<dbReference type="InterPro" id="IPR033344">
    <property type="entry name" value="CURT1"/>
</dbReference>
<dbReference type="Pfam" id="PF14159">
    <property type="entry name" value="CAAD"/>
    <property type="match status" value="1"/>
</dbReference>
<evidence type="ECO:0000256" key="2">
    <source>
        <dbReference type="SAM" id="Phobius"/>
    </source>
</evidence>
<evidence type="ECO:0000259" key="3">
    <source>
        <dbReference type="Pfam" id="PF14159"/>
    </source>
</evidence>
<feature type="transmembrane region" description="Helical" evidence="2">
    <location>
        <begin position="112"/>
        <end position="129"/>
    </location>
</feature>
<dbReference type="GO" id="GO:0009579">
    <property type="term" value="C:thylakoid"/>
    <property type="evidence" value="ECO:0007669"/>
    <property type="project" value="InterPro"/>
</dbReference>
<accession>A0A835W5U2</accession>
<comment type="caution">
    <text evidence="4">The sequence shown here is derived from an EMBL/GenBank/DDBJ whole genome shotgun (WGS) entry which is preliminary data.</text>
</comment>
<name>A0A835W5U2_9CHLO</name>
<evidence type="ECO:0000313" key="4">
    <source>
        <dbReference type="EMBL" id="KAG2438433.1"/>
    </source>
</evidence>
<dbReference type="PANTHER" id="PTHR33222:SF4">
    <property type="entry name" value="PROTEIN CURVATURE THYLAKOID 1A, CHLOROPLASTIC"/>
    <property type="match status" value="1"/>
</dbReference>
<gene>
    <name evidence="4" type="ORF">HYH02_010888</name>
</gene>
<protein>
    <recommendedName>
        <fullName evidence="3">Cyanobacterial aminoacyl-tRNA synthetase CAAD domain-containing protein</fullName>
    </recommendedName>
</protein>
<dbReference type="PANTHER" id="PTHR33222">
    <property type="match status" value="1"/>
</dbReference>
<dbReference type="GO" id="GO:0016020">
    <property type="term" value="C:membrane"/>
    <property type="evidence" value="ECO:0007669"/>
    <property type="project" value="UniProtKB-SubCell"/>
</dbReference>
<sequence>MALALKSSVALPKRAGVRAAARPVLRAPARKLVIRASAEPSPSSSPDTANEALEKIQASANEAWTWVKDKWSTTEDSEKPAVVGIVMGVIVAQIAIGATIDVVDRIPIVNKLLQLVGLAVTAVFIYKITVDPEERTTVKSSITGFLKEVTGDK</sequence>
<keyword evidence="2" id="KW-1133">Transmembrane helix</keyword>
<dbReference type="Proteomes" id="UP000613740">
    <property type="component" value="Unassembled WGS sequence"/>
</dbReference>
<dbReference type="InterPro" id="IPR025564">
    <property type="entry name" value="CAAD_dom"/>
</dbReference>
<comment type="subcellular location">
    <subcellularLocation>
        <location evidence="1">Membrane</location>
        <topology evidence="1">Multi-pass membrane protein</topology>
    </subcellularLocation>
</comment>
<proteinExistence type="predicted"/>
<evidence type="ECO:0000313" key="5">
    <source>
        <dbReference type="Proteomes" id="UP000613740"/>
    </source>
</evidence>
<feature type="transmembrane region" description="Helical" evidence="2">
    <location>
        <begin position="81"/>
        <end position="100"/>
    </location>
</feature>
<reference evidence="4" key="1">
    <citation type="journal article" date="2020" name="bioRxiv">
        <title>Comparative genomics of Chlamydomonas.</title>
        <authorList>
            <person name="Craig R.J."/>
            <person name="Hasan A.R."/>
            <person name="Ness R.W."/>
            <person name="Keightley P.D."/>
        </authorList>
    </citation>
    <scope>NUCLEOTIDE SEQUENCE</scope>
    <source>
        <strain evidence="4">CCAP 11/173</strain>
    </source>
</reference>
<evidence type="ECO:0000256" key="1">
    <source>
        <dbReference type="ARBA" id="ARBA00004141"/>
    </source>
</evidence>
<keyword evidence="5" id="KW-1185">Reference proteome</keyword>
<keyword evidence="2" id="KW-0472">Membrane</keyword>
<dbReference type="OrthoDB" id="2014299at2759"/>
<organism evidence="4 5">
    <name type="scientific">Chlamydomonas schloesseri</name>
    <dbReference type="NCBI Taxonomy" id="2026947"/>
    <lineage>
        <taxon>Eukaryota</taxon>
        <taxon>Viridiplantae</taxon>
        <taxon>Chlorophyta</taxon>
        <taxon>core chlorophytes</taxon>
        <taxon>Chlorophyceae</taxon>
        <taxon>CS clade</taxon>
        <taxon>Chlamydomonadales</taxon>
        <taxon>Chlamydomonadaceae</taxon>
        <taxon>Chlamydomonas</taxon>
    </lineage>
</organism>
<keyword evidence="2" id="KW-0812">Transmembrane</keyword>
<dbReference type="AlphaFoldDB" id="A0A835W5U2"/>
<feature type="domain" description="Cyanobacterial aminoacyl-tRNA synthetase CAAD" evidence="3">
    <location>
        <begin position="67"/>
        <end position="151"/>
    </location>
</feature>